<proteinExistence type="predicted"/>
<accession>A0A7S1HZA6</accession>
<gene>
    <name evidence="2" type="ORF">EGYM00392_LOCUS7102</name>
</gene>
<reference evidence="2" key="1">
    <citation type="submission" date="2021-01" db="EMBL/GenBank/DDBJ databases">
        <authorList>
            <person name="Corre E."/>
            <person name="Pelletier E."/>
            <person name="Niang G."/>
            <person name="Scheremetjew M."/>
            <person name="Finn R."/>
            <person name="Kale V."/>
            <person name="Holt S."/>
            <person name="Cochrane G."/>
            <person name="Meng A."/>
            <person name="Brown T."/>
            <person name="Cohen L."/>
        </authorList>
    </citation>
    <scope>NUCLEOTIDE SEQUENCE</scope>
    <source>
        <strain evidence="2">NIES-381</strain>
    </source>
</reference>
<feature type="region of interest" description="Disordered" evidence="1">
    <location>
        <begin position="88"/>
        <end position="107"/>
    </location>
</feature>
<sequence>MADACSRGPWVLLKQDFGSTRRMHNLLAPSLAKGQHVHSFNSKLLPPLIHDKHAHFFLADSLLPLEFRLFFLSDRHFDHKSLARKTEGGRKTFIQRRQGYPGCPPYK</sequence>
<name>A0A7S1HZA6_9EUGL</name>
<evidence type="ECO:0000313" key="2">
    <source>
        <dbReference type="EMBL" id="CAD8996042.1"/>
    </source>
</evidence>
<dbReference type="EMBL" id="HBGA01018387">
    <property type="protein sequence ID" value="CAD8996042.1"/>
    <property type="molecule type" value="Transcribed_RNA"/>
</dbReference>
<evidence type="ECO:0000256" key="1">
    <source>
        <dbReference type="SAM" id="MobiDB-lite"/>
    </source>
</evidence>
<protein>
    <submittedName>
        <fullName evidence="2">Uncharacterized protein</fullName>
    </submittedName>
</protein>
<organism evidence="2">
    <name type="scientific">Eutreptiella gymnastica</name>
    <dbReference type="NCBI Taxonomy" id="73025"/>
    <lineage>
        <taxon>Eukaryota</taxon>
        <taxon>Discoba</taxon>
        <taxon>Euglenozoa</taxon>
        <taxon>Euglenida</taxon>
        <taxon>Spirocuta</taxon>
        <taxon>Euglenophyceae</taxon>
        <taxon>Eutreptiales</taxon>
        <taxon>Eutreptiaceae</taxon>
        <taxon>Eutreptiella</taxon>
    </lineage>
</organism>
<dbReference type="AlphaFoldDB" id="A0A7S1HZA6"/>